<accession>A0ABS8PMX4</accession>
<reference evidence="1 2" key="1">
    <citation type="submission" date="2021-11" db="EMBL/GenBank/DDBJ databases">
        <title>Genomic of Niabella pedocola.</title>
        <authorList>
            <person name="Wu T."/>
        </authorList>
    </citation>
    <scope>NUCLEOTIDE SEQUENCE [LARGE SCALE GENOMIC DNA]</scope>
    <source>
        <strain evidence="1 2">JCM 31011</strain>
    </source>
</reference>
<keyword evidence="2" id="KW-1185">Reference proteome</keyword>
<sequence>MKKIHTLFYTALSLTFFLVLLLSSCDKMNDIQRDFADKEEAVYLGKVDSVKSYPGFGKVKLVWYMNADPKISKTIIYWNLRKDSIVRTFNRTALGGQRDSVVLQNLPEGSMLVEFRNVNDKGETSLFSSATITVWGANFADGLRARSVTAFDYDYLQTSYNLTLSKTTPGDSVAYSQISYTTSNNQPRVINTVRSVNDTAVVLTDFPVGGSFQFRTVFFPPQGIDTVRNEYQTFKAPDVVTDRGTKIALKGNATSRYFQMNDDLGEWNAAGDLIVYAVGAGGELTEKMRYPALAPRATFRDLFFYEGDRFIGVQTNNNLYMYTITNGVLTNILTTTLGTGFTFLKYVPGRGFFYSIAETSGEVKAWFALPNGTWLTPQSAVVGTGFNYVPYALFNFQSLMGIDATGYLWTVPVSATAAIGSKSRMGLGWNRFTKIIPVGTSLYGMQSNGDLYVYNNFDATGKYWIVN</sequence>
<organism evidence="1 2">
    <name type="scientific">Niabella pedocola</name>
    <dbReference type="NCBI Taxonomy" id="1752077"/>
    <lineage>
        <taxon>Bacteria</taxon>
        <taxon>Pseudomonadati</taxon>
        <taxon>Bacteroidota</taxon>
        <taxon>Chitinophagia</taxon>
        <taxon>Chitinophagales</taxon>
        <taxon>Chitinophagaceae</taxon>
        <taxon>Niabella</taxon>
    </lineage>
</organism>
<dbReference type="RefSeq" id="WP_231003465.1">
    <property type="nucleotide sequence ID" value="NZ_JAJNEC010000004.1"/>
</dbReference>
<comment type="caution">
    <text evidence="1">The sequence shown here is derived from an EMBL/GenBank/DDBJ whole genome shotgun (WGS) entry which is preliminary data.</text>
</comment>
<proteinExistence type="predicted"/>
<protein>
    <submittedName>
        <fullName evidence="1">DUF4998 domain-containing protein</fullName>
    </submittedName>
</protein>
<dbReference type="Pfam" id="PF16389">
    <property type="entry name" value="DUF4998"/>
    <property type="match status" value="1"/>
</dbReference>
<dbReference type="Proteomes" id="UP001199816">
    <property type="component" value="Unassembled WGS sequence"/>
</dbReference>
<evidence type="ECO:0000313" key="2">
    <source>
        <dbReference type="Proteomes" id="UP001199816"/>
    </source>
</evidence>
<evidence type="ECO:0000313" key="1">
    <source>
        <dbReference type="EMBL" id="MCD2422454.1"/>
    </source>
</evidence>
<name>A0ABS8PMX4_9BACT</name>
<dbReference type="EMBL" id="JAJNEC010000004">
    <property type="protein sequence ID" value="MCD2422454.1"/>
    <property type="molecule type" value="Genomic_DNA"/>
</dbReference>
<gene>
    <name evidence="1" type="ORF">LQ567_06745</name>
</gene>
<dbReference type="PROSITE" id="PS51257">
    <property type="entry name" value="PROKAR_LIPOPROTEIN"/>
    <property type="match status" value="1"/>
</dbReference>